<dbReference type="AlphaFoldDB" id="A0A9W8JH61"/>
<dbReference type="PANTHER" id="PTHR10183">
    <property type="entry name" value="CALPAIN"/>
    <property type="match status" value="1"/>
</dbReference>
<dbReference type="PANTHER" id="PTHR10183:SF425">
    <property type="entry name" value="CALPAIN-5"/>
    <property type="match status" value="1"/>
</dbReference>
<evidence type="ECO:0000313" key="7">
    <source>
        <dbReference type="Proteomes" id="UP001140091"/>
    </source>
</evidence>
<proteinExistence type="predicted"/>
<evidence type="ECO:0000256" key="2">
    <source>
        <dbReference type="PROSITE-ProRule" id="PRU00239"/>
    </source>
</evidence>
<gene>
    <name evidence="6" type="ORF">H1R20_g6337</name>
</gene>
<dbReference type="SUPFAM" id="SSF54001">
    <property type="entry name" value="Cysteine proteinases"/>
    <property type="match status" value="1"/>
</dbReference>
<feature type="domain" description="Calpain catalytic" evidence="5">
    <location>
        <begin position="28"/>
        <end position="220"/>
    </location>
</feature>
<feature type="region of interest" description="Disordered" evidence="3">
    <location>
        <begin position="326"/>
        <end position="345"/>
    </location>
</feature>
<dbReference type="PRINTS" id="PR00704">
    <property type="entry name" value="CALPAIN"/>
</dbReference>
<evidence type="ECO:0000313" key="6">
    <source>
        <dbReference type="EMBL" id="KAJ2930753.1"/>
    </source>
</evidence>
<feature type="compositionally biased region" description="Polar residues" evidence="3">
    <location>
        <begin position="396"/>
        <end position="421"/>
    </location>
</feature>
<accession>A0A9W8JH61</accession>
<keyword evidence="4" id="KW-1133">Transmembrane helix</keyword>
<sequence>MLYTKIPQYEDLDQDSKIVYHEDKEKYDNIARKNGASLLFAKSGLEEETWVPLIEKAYAKFYNNYAHLVGGWARDGIENLTGGVSFEFITKDILDVERFWKEELLQVNKDRLFGAYVADLFATPWEEPSHPTSIHGLLGNHTYAVLRAVECLGKRFVVVRNPWGTCGWKGPWSNGSSEWTPKWIRILPQLGHTFGDNGQFIMEYKDFVQSFTCIEKTYLLDDSWTVNSQWLNVQPKEQPVASSYGNLSYIPFRELKHSLVATTLQEVIEADFANANKDTAEQQERWQEETPKPDEGSATKPDEKGDTANAEGPEDDFVLDYTTEKVAQTSTDPPSHGDATGRVKAEGTKEVSEVVDHHHCRLFVTILLAGLDILAIVGLALIWALKSPSREDESNTNDANSDNRSYTESVFSADDSNSSYVSRYRCPPPHPHSPDPSPPNLSQPTTQDREGTEWQDLLKDSNDIVLGLRVYTQTEYPAKIAHRLVPEIPHRSQPQAGALACPVNGWLPGVY</sequence>
<dbReference type="GO" id="GO:0004198">
    <property type="term" value="F:calcium-dependent cysteine-type endopeptidase activity"/>
    <property type="evidence" value="ECO:0007669"/>
    <property type="project" value="InterPro"/>
</dbReference>
<feature type="compositionally biased region" description="Pro residues" evidence="3">
    <location>
        <begin position="426"/>
        <end position="441"/>
    </location>
</feature>
<dbReference type="Gene3D" id="3.90.70.10">
    <property type="entry name" value="Cysteine proteinases"/>
    <property type="match status" value="1"/>
</dbReference>
<feature type="region of interest" description="Disordered" evidence="3">
    <location>
        <begin position="277"/>
        <end position="316"/>
    </location>
</feature>
<dbReference type="EMBL" id="JANBPK010000821">
    <property type="protein sequence ID" value="KAJ2930753.1"/>
    <property type="molecule type" value="Genomic_DNA"/>
</dbReference>
<protein>
    <recommendedName>
        <fullName evidence="5">Calpain catalytic domain-containing protein</fullName>
    </recommendedName>
</protein>
<feature type="region of interest" description="Disordered" evidence="3">
    <location>
        <begin position="388"/>
        <end position="452"/>
    </location>
</feature>
<reference evidence="6" key="1">
    <citation type="submission" date="2022-06" db="EMBL/GenBank/DDBJ databases">
        <title>Genome Sequence of Candolleomyces eurysporus.</title>
        <authorList>
            <person name="Buettner E."/>
        </authorList>
    </citation>
    <scope>NUCLEOTIDE SEQUENCE</scope>
    <source>
        <strain evidence="6">VTCC 930004</strain>
    </source>
</reference>
<keyword evidence="7" id="KW-1185">Reference proteome</keyword>
<dbReference type="InterPro" id="IPR001300">
    <property type="entry name" value="Peptidase_C2_calpain_cat"/>
</dbReference>
<evidence type="ECO:0000256" key="3">
    <source>
        <dbReference type="SAM" id="MobiDB-lite"/>
    </source>
</evidence>
<keyword evidence="4" id="KW-0472">Membrane</keyword>
<dbReference type="InterPro" id="IPR022684">
    <property type="entry name" value="Calpain_cysteine_protease"/>
</dbReference>
<dbReference type="OrthoDB" id="424753at2759"/>
<feature type="non-terminal residue" evidence="6">
    <location>
        <position position="511"/>
    </location>
</feature>
<comment type="caution">
    <text evidence="6">The sequence shown here is derived from an EMBL/GenBank/DDBJ whole genome shotgun (WGS) entry which is preliminary data.</text>
</comment>
<feature type="active site" evidence="1">
    <location>
        <position position="141"/>
    </location>
</feature>
<keyword evidence="4" id="KW-0812">Transmembrane</keyword>
<evidence type="ECO:0000256" key="1">
    <source>
        <dbReference type="PIRSR" id="PIRSR622684-1"/>
    </source>
</evidence>
<evidence type="ECO:0000259" key="5">
    <source>
        <dbReference type="PROSITE" id="PS50203"/>
    </source>
</evidence>
<feature type="compositionally biased region" description="Basic and acidic residues" evidence="3">
    <location>
        <begin position="278"/>
        <end position="306"/>
    </location>
</feature>
<dbReference type="Pfam" id="PF00648">
    <property type="entry name" value="Peptidase_C2"/>
    <property type="match status" value="1"/>
</dbReference>
<dbReference type="Proteomes" id="UP001140091">
    <property type="component" value="Unassembled WGS sequence"/>
</dbReference>
<evidence type="ECO:0000256" key="4">
    <source>
        <dbReference type="SAM" id="Phobius"/>
    </source>
</evidence>
<dbReference type="GO" id="GO:0006508">
    <property type="term" value="P:proteolysis"/>
    <property type="evidence" value="ECO:0007669"/>
    <property type="project" value="InterPro"/>
</dbReference>
<comment type="caution">
    <text evidence="2">Lacks conserved residue(s) required for the propagation of feature annotation.</text>
</comment>
<feature type="transmembrane region" description="Helical" evidence="4">
    <location>
        <begin position="362"/>
        <end position="385"/>
    </location>
</feature>
<organism evidence="6 7">
    <name type="scientific">Candolleomyces eurysporus</name>
    <dbReference type="NCBI Taxonomy" id="2828524"/>
    <lineage>
        <taxon>Eukaryota</taxon>
        <taxon>Fungi</taxon>
        <taxon>Dikarya</taxon>
        <taxon>Basidiomycota</taxon>
        <taxon>Agaricomycotina</taxon>
        <taxon>Agaricomycetes</taxon>
        <taxon>Agaricomycetidae</taxon>
        <taxon>Agaricales</taxon>
        <taxon>Agaricineae</taxon>
        <taxon>Psathyrellaceae</taxon>
        <taxon>Candolleomyces</taxon>
    </lineage>
</organism>
<dbReference type="SMART" id="SM00230">
    <property type="entry name" value="CysPc"/>
    <property type="match status" value="1"/>
</dbReference>
<dbReference type="PROSITE" id="PS50203">
    <property type="entry name" value="CALPAIN_CAT"/>
    <property type="match status" value="1"/>
</dbReference>
<name>A0A9W8JH61_9AGAR</name>
<dbReference type="InterPro" id="IPR038765">
    <property type="entry name" value="Papain-like_cys_pep_sf"/>
</dbReference>
<feature type="active site" evidence="1">
    <location>
        <position position="161"/>
    </location>
</feature>